<dbReference type="Proteomes" id="UP000503003">
    <property type="component" value="Chromosome 1"/>
</dbReference>
<dbReference type="KEGG" id="vzi:G5S32_03590"/>
<dbReference type="PIRSF" id="PIRSF004525">
    <property type="entry name" value="Pilin_peptidase-dep_B_prd"/>
    <property type="match status" value="1"/>
</dbReference>
<evidence type="ECO:0000313" key="3">
    <source>
        <dbReference type="Proteomes" id="UP000503003"/>
    </source>
</evidence>
<proteinExistence type="predicted"/>
<sequence length="209" mass="23648">MAIRCVFKKMCGSTLIEFMTAALMGTIAVTITGSVFISIQRAAVEKTKHIFLMQSMTTVLQQLKEDIQRAGFDSPSTDSVTFSDSTHIVYVDHSNTALGYVYKAFSDNIEQFRHVVYRWDQHTSRLLLCEKHHPVPMSSVLASDSGYRGNCYSLFDPSQISVSEFSVQRHSLEKHVASAFLTIRLSAFLAQEPSSERSMTLKIKHRNWQ</sequence>
<dbReference type="InterPro" id="IPR016419">
    <property type="entry name" value="Prepilin_Pept-dep_B_prd"/>
</dbReference>
<evidence type="ECO:0000313" key="2">
    <source>
        <dbReference type="EMBL" id="QIH41123.1"/>
    </source>
</evidence>
<keyword evidence="1" id="KW-0812">Transmembrane</keyword>
<accession>A0A6G7CGC2</accession>
<gene>
    <name evidence="2" type="ORF">G5S32_03590</name>
</gene>
<keyword evidence="3" id="KW-1185">Reference proteome</keyword>
<keyword evidence="1" id="KW-1133">Transmembrane helix</keyword>
<organism evidence="2 3">
    <name type="scientific">Vibrio ziniensis</name>
    <dbReference type="NCBI Taxonomy" id="2711221"/>
    <lineage>
        <taxon>Bacteria</taxon>
        <taxon>Pseudomonadati</taxon>
        <taxon>Pseudomonadota</taxon>
        <taxon>Gammaproteobacteria</taxon>
        <taxon>Vibrionales</taxon>
        <taxon>Vibrionaceae</taxon>
        <taxon>Vibrio</taxon>
    </lineage>
</organism>
<feature type="transmembrane region" description="Helical" evidence="1">
    <location>
        <begin position="18"/>
        <end position="39"/>
    </location>
</feature>
<dbReference type="AlphaFoldDB" id="A0A6G7CGC2"/>
<protein>
    <submittedName>
        <fullName evidence="2">Pilus assembly protein PilW</fullName>
    </submittedName>
</protein>
<dbReference type="EMBL" id="CP049331">
    <property type="protein sequence ID" value="QIH41123.1"/>
    <property type="molecule type" value="Genomic_DNA"/>
</dbReference>
<dbReference type="RefSeq" id="WP_165310527.1">
    <property type="nucleotide sequence ID" value="NZ_CP049331.1"/>
</dbReference>
<name>A0A6G7CGC2_9VIBR</name>
<evidence type="ECO:0000256" key="1">
    <source>
        <dbReference type="SAM" id="Phobius"/>
    </source>
</evidence>
<reference evidence="2 3" key="1">
    <citation type="submission" date="2020-02" db="EMBL/GenBank/DDBJ databases">
        <title>A complete genome of a marine bacterium Vibrio sp. ZWAL4003 isolated from the mangrove sediment with the ability to degrade polysaccharides.</title>
        <authorList>
            <person name="Wu J."/>
            <person name="Qu W."/>
            <person name="Zeng R."/>
        </authorList>
    </citation>
    <scope>NUCLEOTIDE SEQUENCE [LARGE SCALE GENOMIC DNA]</scope>
    <source>
        <strain evidence="2 3">ZWAL4003</strain>
    </source>
</reference>
<keyword evidence="1" id="KW-0472">Membrane</keyword>